<keyword evidence="4" id="KW-1185">Reference proteome</keyword>
<dbReference type="Gene3D" id="2.20.70.10">
    <property type="match status" value="1"/>
</dbReference>
<dbReference type="AlphaFoldDB" id="N1PX23"/>
<evidence type="ECO:0000256" key="1">
    <source>
        <dbReference type="SAM" id="MobiDB-lite"/>
    </source>
</evidence>
<sequence>MADFAPPPGPPPPKVPEGWKAVWNNQYNEWFYVNTHTKASQWEKPTEPVYAAPAGSTPPGAPPGYDHSSAQPVGPEKGGNLGSNNPYSGGASSSTADDEAYARRLQQEEEDRAKAHGQGAGARGASDSYYGQQPNTYPQQNTYAQQNTQSSYSAYGQQGQQEPTPYGQDQDRGKKGGLFSKITSKLGSSGSRPPQQGYGGGYPQQGYPPQYPQQGYGGYPPQQYGGYAQQPQRRQGGGMGAGGGALLGAGAGLVGGALLMDAIDDHEQDAYQQGYDNGQDNDDYGGGDDGGGDF</sequence>
<reference evidence="4" key="1">
    <citation type="journal article" date="2012" name="PLoS Genet.">
        <title>The genomes of the fungal plant pathogens Cladosporium fulvum and Dothistroma septosporum reveal adaptation to different hosts and lifestyles but also signatures of common ancestry.</title>
        <authorList>
            <person name="de Wit P.J.G.M."/>
            <person name="van der Burgt A."/>
            <person name="Oekmen B."/>
            <person name="Stergiopoulos I."/>
            <person name="Abd-Elsalam K.A."/>
            <person name="Aerts A.L."/>
            <person name="Bahkali A.H."/>
            <person name="Beenen H.G."/>
            <person name="Chettri P."/>
            <person name="Cox M.P."/>
            <person name="Datema E."/>
            <person name="de Vries R.P."/>
            <person name="Dhillon B."/>
            <person name="Ganley A.R."/>
            <person name="Griffiths S.A."/>
            <person name="Guo Y."/>
            <person name="Hamelin R.C."/>
            <person name="Henrissat B."/>
            <person name="Kabir M.S."/>
            <person name="Jashni M.K."/>
            <person name="Kema G."/>
            <person name="Klaubauf S."/>
            <person name="Lapidus A."/>
            <person name="Levasseur A."/>
            <person name="Lindquist E."/>
            <person name="Mehrabi R."/>
            <person name="Ohm R.A."/>
            <person name="Owen T.J."/>
            <person name="Salamov A."/>
            <person name="Schwelm A."/>
            <person name="Schijlen E."/>
            <person name="Sun H."/>
            <person name="van den Burg H.A."/>
            <person name="van Ham R.C.H.J."/>
            <person name="Zhang S."/>
            <person name="Goodwin S.B."/>
            <person name="Grigoriev I.V."/>
            <person name="Collemare J."/>
            <person name="Bradshaw R.E."/>
        </authorList>
    </citation>
    <scope>NUCLEOTIDE SEQUENCE [LARGE SCALE GENOMIC DNA]</scope>
    <source>
        <strain evidence="4">NZE10 / CBS 128990</strain>
    </source>
</reference>
<feature type="compositionally biased region" description="Low complexity" evidence="1">
    <location>
        <begin position="149"/>
        <end position="161"/>
    </location>
</feature>
<dbReference type="OrthoDB" id="2530521at2759"/>
<dbReference type="STRING" id="675120.N1PX23"/>
<dbReference type="HOGENOM" id="CLU_060150_0_0_1"/>
<feature type="compositionally biased region" description="Acidic residues" evidence="1">
    <location>
        <begin position="279"/>
        <end position="294"/>
    </location>
</feature>
<feature type="compositionally biased region" description="Polar residues" evidence="1">
    <location>
        <begin position="82"/>
        <end position="95"/>
    </location>
</feature>
<dbReference type="PROSITE" id="PS01159">
    <property type="entry name" value="WW_DOMAIN_1"/>
    <property type="match status" value="1"/>
</dbReference>
<name>N1PX23_DOTSN</name>
<dbReference type="EMBL" id="KB446536">
    <property type="protein sequence ID" value="EME48081.1"/>
    <property type="molecule type" value="Genomic_DNA"/>
</dbReference>
<feature type="compositionally biased region" description="Low complexity" evidence="1">
    <location>
        <begin position="186"/>
        <end position="196"/>
    </location>
</feature>
<evidence type="ECO:0000313" key="3">
    <source>
        <dbReference type="EMBL" id="EME48081.1"/>
    </source>
</evidence>
<gene>
    <name evidence="3" type="ORF">DOTSEDRAFT_86417</name>
</gene>
<feature type="compositionally biased region" description="Gly residues" evidence="1">
    <location>
        <begin position="235"/>
        <end position="245"/>
    </location>
</feature>
<feature type="region of interest" description="Disordered" evidence="1">
    <location>
        <begin position="269"/>
        <end position="294"/>
    </location>
</feature>
<feature type="compositionally biased region" description="Basic and acidic residues" evidence="1">
    <location>
        <begin position="100"/>
        <end position="114"/>
    </location>
</feature>
<accession>N1PX23</accession>
<dbReference type="Pfam" id="PF00397">
    <property type="entry name" value="WW"/>
    <property type="match status" value="1"/>
</dbReference>
<feature type="compositionally biased region" description="Low complexity" evidence="1">
    <location>
        <begin position="204"/>
        <end position="234"/>
    </location>
</feature>
<dbReference type="eggNOG" id="ENOG502S4J9">
    <property type="taxonomic scope" value="Eukaryota"/>
</dbReference>
<feature type="region of interest" description="Disordered" evidence="1">
    <location>
        <begin position="39"/>
        <end position="245"/>
    </location>
</feature>
<organism evidence="3 4">
    <name type="scientific">Dothistroma septosporum (strain NZE10 / CBS 128990)</name>
    <name type="common">Red band needle blight fungus</name>
    <name type="synonym">Mycosphaerella pini</name>
    <dbReference type="NCBI Taxonomy" id="675120"/>
    <lineage>
        <taxon>Eukaryota</taxon>
        <taxon>Fungi</taxon>
        <taxon>Dikarya</taxon>
        <taxon>Ascomycota</taxon>
        <taxon>Pezizomycotina</taxon>
        <taxon>Dothideomycetes</taxon>
        <taxon>Dothideomycetidae</taxon>
        <taxon>Mycosphaerellales</taxon>
        <taxon>Mycosphaerellaceae</taxon>
        <taxon>Dothistroma</taxon>
    </lineage>
</organism>
<proteinExistence type="predicted"/>
<dbReference type="CDD" id="cd00201">
    <property type="entry name" value="WW"/>
    <property type="match status" value="1"/>
</dbReference>
<dbReference type="Proteomes" id="UP000016933">
    <property type="component" value="Unassembled WGS sequence"/>
</dbReference>
<evidence type="ECO:0000313" key="4">
    <source>
        <dbReference type="Proteomes" id="UP000016933"/>
    </source>
</evidence>
<dbReference type="InterPro" id="IPR036020">
    <property type="entry name" value="WW_dom_sf"/>
</dbReference>
<dbReference type="OMA" id="RWNDQYK"/>
<dbReference type="PROSITE" id="PS50020">
    <property type="entry name" value="WW_DOMAIN_2"/>
    <property type="match status" value="1"/>
</dbReference>
<feature type="compositionally biased region" description="Polar residues" evidence="1">
    <location>
        <begin position="129"/>
        <end position="148"/>
    </location>
</feature>
<evidence type="ECO:0000259" key="2">
    <source>
        <dbReference type="PROSITE" id="PS50020"/>
    </source>
</evidence>
<reference evidence="3 4" key="2">
    <citation type="journal article" date="2012" name="PLoS Pathog.">
        <title>Diverse lifestyles and strategies of plant pathogenesis encoded in the genomes of eighteen Dothideomycetes fungi.</title>
        <authorList>
            <person name="Ohm R.A."/>
            <person name="Feau N."/>
            <person name="Henrissat B."/>
            <person name="Schoch C.L."/>
            <person name="Horwitz B.A."/>
            <person name="Barry K.W."/>
            <person name="Condon B.J."/>
            <person name="Copeland A.C."/>
            <person name="Dhillon B."/>
            <person name="Glaser F."/>
            <person name="Hesse C.N."/>
            <person name="Kosti I."/>
            <person name="LaButti K."/>
            <person name="Lindquist E.A."/>
            <person name="Lucas S."/>
            <person name="Salamov A.A."/>
            <person name="Bradshaw R.E."/>
            <person name="Ciuffetti L."/>
            <person name="Hamelin R.C."/>
            <person name="Kema G.H.J."/>
            <person name="Lawrence C."/>
            <person name="Scott J.A."/>
            <person name="Spatafora J.W."/>
            <person name="Turgeon B.G."/>
            <person name="de Wit P.J.G.M."/>
            <person name="Zhong S."/>
            <person name="Goodwin S.B."/>
            <person name="Grigoriev I.V."/>
        </authorList>
    </citation>
    <scope>NUCLEOTIDE SEQUENCE [LARGE SCALE GENOMIC DNA]</scope>
    <source>
        <strain evidence="4">NZE10 / CBS 128990</strain>
    </source>
</reference>
<dbReference type="SMART" id="SM00456">
    <property type="entry name" value="WW"/>
    <property type="match status" value="1"/>
</dbReference>
<protein>
    <recommendedName>
        <fullName evidence="2">WW domain-containing protein</fullName>
    </recommendedName>
</protein>
<dbReference type="SUPFAM" id="SSF51045">
    <property type="entry name" value="WW domain"/>
    <property type="match status" value="1"/>
</dbReference>
<dbReference type="InterPro" id="IPR001202">
    <property type="entry name" value="WW_dom"/>
</dbReference>
<feature type="domain" description="WW" evidence="2">
    <location>
        <begin position="13"/>
        <end position="47"/>
    </location>
</feature>